<dbReference type="AlphaFoldDB" id="A0AAV0D9T4"/>
<feature type="domain" description="FBD" evidence="1">
    <location>
        <begin position="320"/>
        <end position="389"/>
    </location>
</feature>
<accession>A0AAV0D9T4</accession>
<dbReference type="InterPro" id="IPR055357">
    <property type="entry name" value="LRR_At1g61320_AtMIF1"/>
</dbReference>
<dbReference type="InterPro" id="IPR032675">
    <property type="entry name" value="LRR_dom_sf"/>
</dbReference>
<dbReference type="SMART" id="SM00579">
    <property type="entry name" value="FBD"/>
    <property type="match status" value="1"/>
</dbReference>
<comment type="caution">
    <text evidence="2">The sequence shown here is derived from an EMBL/GenBank/DDBJ whole genome shotgun (WGS) entry which is preliminary data.</text>
</comment>
<protein>
    <recommendedName>
        <fullName evidence="1">FBD domain-containing protein</fullName>
    </recommendedName>
</protein>
<proteinExistence type="predicted"/>
<name>A0AAV0D9T4_9ASTE</name>
<keyword evidence="3" id="KW-1185">Reference proteome</keyword>
<dbReference type="InterPro" id="IPR001810">
    <property type="entry name" value="F-box_dom"/>
</dbReference>
<dbReference type="SUPFAM" id="SSF81383">
    <property type="entry name" value="F-box domain"/>
    <property type="match status" value="1"/>
</dbReference>
<reference evidence="2" key="1">
    <citation type="submission" date="2022-07" db="EMBL/GenBank/DDBJ databases">
        <authorList>
            <person name="Macas J."/>
            <person name="Novak P."/>
            <person name="Neumann P."/>
        </authorList>
    </citation>
    <scope>NUCLEOTIDE SEQUENCE</scope>
</reference>
<dbReference type="InterPro" id="IPR036047">
    <property type="entry name" value="F-box-like_dom_sf"/>
</dbReference>
<evidence type="ECO:0000313" key="2">
    <source>
        <dbReference type="EMBL" id="CAH9096360.1"/>
    </source>
</evidence>
<gene>
    <name evidence="2" type="ORF">CEPIT_LOCUS13708</name>
</gene>
<dbReference type="Gene3D" id="3.80.10.10">
    <property type="entry name" value="Ribonuclease Inhibitor"/>
    <property type="match status" value="1"/>
</dbReference>
<evidence type="ECO:0000259" key="1">
    <source>
        <dbReference type="SMART" id="SM00579"/>
    </source>
</evidence>
<dbReference type="SUPFAM" id="SSF52047">
    <property type="entry name" value="RNI-like"/>
    <property type="match status" value="1"/>
</dbReference>
<dbReference type="PANTHER" id="PTHR31639:SF312">
    <property type="entry name" value="CYCLIN-LIKE F-BOX"/>
    <property type="match status" value="1"/>
</dbReference>
<dbReference type="Pfam" id="PF23622">
    <property type="entry name" value="LRR_At1g61320_AtMIF1"/>
    <property type="match status" value="1"/>
</dbReference>
<dbReference type="PANTHER" id="PTHR31639">
    <property type="entry name" value="F-BOX PROTEIN-LIKE"/>
    <property type="match status" value="1"/>
</dbReference>
<dbReference type="InterPro" id="IPR006566">
    <property type="entry name" value="FBD"/>
</dbReference>
<dbReference type="Pfam" id="PF00646">
    <property type="entry name" value="F-box"/>
    <property type="match status" value="1"/>
</dbReference>
<sequence length="395" mass="44713">MPSSSRDKAAESELPEGIKERILERMPTRDAARSALLSTQWRDAWHRQGRLIFGRAFFNSVENSKFSRDGRLSAVSIINNILLLRAAPIKKFTLNIYRSYDLPSPKQSDIDRWCLFLSRNGVEELHLSARYAGQKYKVPSCLLSCKTIKQLTLDRFVFYLPANAPCIFSGLSSSNFRRVEFRGKDKRLVFSMPKLEKLDIYTCAGIPNFVAKAPNLKSLSLFGSLGRTGSRLLRFHLSSISRLHLCLERAAAMASVFPTEAINLQELKLDGFNFGFNYHLAFVVKLLKKSPKLWALQINIQEGSENADPTLLEDLSKEDLRMLETLKLDEFTGTQIEMCLVRLLLSNSPALHHVVIREAIDINESLASAAPKKLLSFPRSSPIAQIVYKDDYKPL</sequence>
<evidence type="ECO:0000313" key="3">
    <source>
        <dbReference type="Proteomes" id="UP001152523"/>
    </source>
</evidence>
<dbReference type="EMBL" id="CAMAPF010000087">
    <property type="protein sequence ID" value="CAH9096360.1"/>
    <property type="molecule type" value="Genomic_DNA"/>
</dbReference>
<organism evidence="2 3">
    <name type="scientific">Cuscuta epithymum</name>
    <dbReference type="NCBI Taxonomy" id="186058"/>
    <lineage>
        <taxon>Eukaryota</taxon>
        <taxon>Viridiplantae</taxon>
        <taxon>Streptophyta</taxon>
        <taxon>Embryophyta</taxon>
        <taxon>Tracheophyta</taxon>
        <taxon>Spermatophyta</taxon>
        <taxon>Magnoliopsida</taxon>
        <taxon>eudicotyledons</taxon>
        <taxon>Gunneridae</taxon>
        <taxon>Pentapetalae</taxon>
        <taxon>asterids</taxon>
        <taxon>lamiids</taxon>
        <taxon>Solanales</taxon>
        <taxon>Convolvulaceae</taxon>
        <taxon>Cuscuteae</taxon>
        <taxon>Cuscuta</taxon>
        <taxon>Cuscuta subgen. Cuscuta</taxon>
    </lineage>
</organism>
<dbReference type="Proteomes" id="UP001152523">
    <property type="component" value="Unassembled WGS sequence"/>
</dbReference>